<dbReference type="AlphaFoldDB" id="G0UCS8"/>
<gene>
    <name evidence="2" type="ORF">TVY486_1111220</name>
</gene>
<evidence type="ECO:0000256" key="1">
    <source>
        <dbReference type="SAM" id="MobiDB-lite"/>
    </source>
</evidence>
<feature type="compositionally biased region" description="Basic and acidic residues" evidence="1">
    <location>
        <begin position="401"/>
        <end position="415"/>
    </location>
</feature>
<organism evidence="2">
    <name type="scientific">Trypanosoma vivax (strain Y486)</name>
    <dbReference type="NCBI Taxonomy" id="1055687"/>
    <lineage>
        <taxon>Eukaryota</taxon>
        <taxon>Discoba</taxon>
        <taxon>Euglenozoa</taxon>
        <taxon>Kinetoplastea</taxon>
        <taxon>Metakinetoplastina</taxon>
        <taxon>Trypanosomatida</taxon>
        <taxon>Trypanosomatidae</taxon>
        <taxon>Trypanosoma</taxon>
        <taxon>Duttonella</taxon>
    </lineage>
</organism>
<protein>
    <submittedName>
        <fullName evidence="2">Uncharacterized protein</fullName>
    </submittedName>
</protein>
<reference evidence="2" key="1">
    <citation type="journal article" date="2012" name="Proc. Natl. Acad. Sci. U.S.A.">
        <title>Antigenic diversity is generated by distinct evolutionary mechanisms in African trypanosome species.</title>
        <authorList>
            <person name="Jackson A.P."/>
            <person name="Berry A."/>
            <person name="Aslett M."/>
            <person name="Allison H.C."/>
            <person name="Burton P."/>
            <person name="Vavrova-Anderson J."/>
            <person name="Brown R."/>
            <person name="Browne H."/>
            <person name="Corton N."/>
            <person name="Hauser H."/>
            <person name="Gamble J."/>
            <person name="Gilderthorp R."/>
            <person name="Marcello L."/>
            <person name="McQuillan J."/>
            <person name="Otto T.D."/>
            <person name="Quail M.A."/>
            <person name="Sanders M.J."/>
            <person name="van Tonder A."/>
            <person name="Ginger M.L."/>
            <person name="Field M.C."/>
            <person name="Barry J.D."/>
            <person name="Hertz-Fowler C."/>
            <person name="Berriman M."/>
        </authorList>
    </citation>
    <scope>NUCLEOTIDE SEQUENCE</scope>
    <source>
        <strain evidence="2">Y486</strain>
    </source>
</reference>
<name>G0UCS8_TRYVY</name>
<dbReference type="EMBL" id="HE573027">
    <property type="protein sequence ID" value="CCC53638.1"/>
    <property type="molecule type" value="Genomic_DNA"/>
</dbReference>
<evidence type="ECO:0000313" key="2">
    <source>
        <dbReference type="EMBL" id="CCC53638.1"/>
    </source>
</evidence>
<accession>G0UCS8</accession>
<proteinExistence type="predicted"/>
<feature type="region of interest" description="Disordered" evidence="1">
    <location>
        <begin position="395"/>
        <end position="415"/>
    </location>
</feature>
<dbReference type="VEuPathDB" id="TriTrypDB:TvY486_1111220"/>
<sequence>MRQKLLQRPAAIAELLAKGQQRDEETSKAGEVSGCPLETSMGAPLTDHVVDEIESWNRNLLSLETRQGFVLTDELVYKAISVNVRFGTLPHILNWLQKAAQEDRTPVPCSTLQELRLVLDFILSVIPTSTSSMTVATDALLGRVSTAIRRTKYPRRFFCMEEDSAAGDGDTEEGVTVKLVGTSPYVRHVFRELYIPLWRCLVQLGLLQPILCEGDVWREHMHKGKRRNVAEVVLSRMFCGASSLPGDCTKVKSGHHIASADSSVRNGNQPSILQAFTELFLLLAQCAAEAKEVNFLLQLQLIFCELFLEETESPSFIPDGAYFPRNWRLNRRAWCHSKEDEELLCRFANDVVATLCYGRYAHKSEKMLGEYIEGLLRGTVPTQEACGLRDVLGGEGGTEGAESKEEQPVEAHTDADGADVAQQSIGLQEVVDGLLECLFRCEAPVLPDASVYASMLRLRIARAEGDSFEVNHGTASRFSVAELEWMQRHCLFVHRWRTCNSEGSQVMLKEFMEFFQPGGAVARGLEMSRGSLEDTQCFLALVMETIAAVAAGSSVPQTWRCELVMKVISDLMVRMGEVAPPGHKLYLPLYSAGCGMLLLAPMLGSVHNPGPEAGSGPLANAPLVLSYAAEMAAPAGEERLILPPAEAIVSLLRAILVSVLEQPVCFGNVYGAVLMTLSLADMWDEVLAVLRLLDSCDESVARPPEKQGQTVDEDKEAGGLSSVLVDQRVWAWLFVRARDMGHVKVCLFLREKREKLFF</sequence>